<dbReference type="AlphaFoldDB" id="A0A504UDM9"/>
<proteinExistence type="predicted"/>
<protein>
    <submittedName>
        <fullName evidence="1">Uncharacterized protein</fullName>
    </submittedName>
</protein>
<dbReference type="RefSeq" id="WP_140831772.1">
    <property type="nucleotide sequence ID" value="NZ_VFYP01000006.1"/>
</dbReference>
<dbReference type="EMBL" id="VFYP01000006">
    <property type="protein sequence ID" value="TPP04951.1"/>
    <property type="molecule type" value="Genomic_DNA"/>
</dbReference>
<dbReference type="Gene3D" id="3.40.960.10">
    <property type="entry name" value="VSR Endonuclease"/>
    <property type="match status" value="1"/>
</dbReference>
<name>A0A504UDM9_9HYPH</name>
<dbReference type="Proteomes" id="UP000316429">
    <property type="component" value="Unassembled WGS sequence"/>
</dbReference>
<reference evidence="1 2" key="1">
    <citation type="submission" date="2019-06" db="EMBL/GenBank/DDBJ databases">
        <title>Rhizobium sp. CL12 isolated from roots of soybean.</title>
        <authorList>
            <person name="Wang C."/>
        </authorList>
    </citation>
    <scope>NUCLEOTIDE SEQUENCE [LARGE SCALE GENOMIC DNA]</scope>
    <source>
        <strain evidence="1 2">CL12</strain>
    </source>
</reference>
<comment type="caution">
    <text evidence="1">The sequence shown here is derived from an EMBL/GenBank/DDBJ whole genome shotgun (WGS) entry which is preliminary data.</text>
</comment>
<organism evidence="1 2">
    <name type="scientific">Rhizobium glycinendophyticum</name>
    <dbReference type="NCBI Taxonomy" id="2589807"/>
    <lineage>
        <taxon>Bacteria</taxon>
        <taxon>Pseudomonadati</taxon>
        <taxon>Pseudomonadota</taxon>
        <taxon>Alphaproteobacteria</taxon>
        <taxon>Hyphomicrobiales</taxon>
        <taxon>Rhizobiaceae</taxon>
        <taxon>Rhizobium/Agrobacterium group</taxon>
        <taxon>Rhizobium</taxon>
    </lineage>
</organism>
<evidence type="ECO:0000313" key="1">
    <source>
        <dbReference type="EMBL" id="TPP04951.1"/>
    </source>
</evidence>
<sequence>MLNDEPVHQAPIIRKLWRADVRQRGKLRPQSDRWCSLKMDTRIALGLSEHLFAEALALKASTVGIRPVDAVEELLTQTLVQNICDAEPVRLHKPPSVKLHSMYYKNRCASLAELARGGYETWYVELKFATAAEAAVESVEVEGMGLELRPINYGPAGLITHRLWSKKLKTQTNHILRLNHLLVPPNIFARTIGAVEKMPPLEQPFIANPRPGPRPAGFEMDIEGFELVSFDHVVKGKRHFCACARPSHEKIKNNGTSGGTLWNLMARLLAKAEYQDGVCHLCVANRAGPEAAADLYGDSVQEFVAAYITQMRLAHGMDKATARSEVQQTLGLSRWVREAEMHGLVKKLFPEQVIFREASPPWLKRQRLDVYIPALNLAMEHQGEQHYKAVKAFGGDAALQRNFERDALKKQLCAENGVHLVEIRFDDPLTLPMLRQRLQRFLGKA</sequence>
<accession>A0A504UDM9</accession>
<dbReference type="OrthoDB" id="1093631at2"/>
<gene>
    <name evidence="1" type="ORF">FJQ55_21220</name>
</gene>
<evidence type="ECO:0000313" key="2">
    <source>
        <dbReference type="Proteomes" id="UP000316429"/>
    </source>
</evidence>
<keyword evidence="2" id="KW-1185">Reference proteome</keyword>